<accession>A0AAV5SHY0</accession>
<keyword evidence="1" id="KW-1015">Disulfide bond</keyword>
<sequence>NPGSLLFSQDMKTLLLCLTALHAVCCSCAPGFNQESGECRGKHAGEMCIPYKDAVDVAVDKCHEILAHPVVIHSYEDEKYWNDKIGTAGVNFLLGLMCNPMTHRWEWADGSFVNYKPPKDRYSPALMQPCNDGCTWTLQKGAELPTWFIGKCNNKQPSPFDIFCTGPQRKQVPTVGCDILALICKINSYLIPAYIQLVVEIPIFQIQYEAVCDR</sequence>
<dbReference type="SUPFAM" id="SSF56436">
    <property type="entry name" value="C-type lectin-like"/>
    <property type="match status" value="1"/>
</dbReference>
<gene>
    <name evidence="3" type="ORF">PENTCL1PPCAC_4679</name>
</gene>
<dbReference type="InterPro" id="IPR016186">
    <property type="entry name" value="C-type_lectin-like/link_sf"/>
</dbReference>
<evidence type="ECO:0000313" key="3">
    <source>
        <dbReference type="EMBL" id="GMS82504.1"/>
    </source>
</evidence>
<dbReference type="Gene3D" id="3.10.100.10">
    <property type="entry name" value="Mannose-Binding Protein A, subunit A"/>
    <property type="match status" value="1"/>
</dbReference>
<dbReference type="PANTHER" id="PTHR22991:SF40">
    <property type="entry name" value="PROTEIN CBG13490"/>
    <property type="match status" value="1"/>
</dbReference>
<evidence type="ECO:0008006" key="5">
    <source>
        <dbReference type="Google" id="ProtNLM"/>
    </source>
</evidence>
<comment type="caution">
    <text evidence="3">The sequence shown here is derived from an EMBL/GenBank/DDBJ whole genome shotgun (WGS) entry which is preliminary data.</text>
</comment>
<evidence type="ECO:0000256" key="1">
    <source>
        <dbReference type="ARBA" id="ARBA00023157"/>
    </source>
</evidence>
<keyword evidence="4" id="KW-1185">Reference proteome</keyword>
<dbReference type="Proteomes" id="UP001432027">
    <property type="component" value="Unassembled WGS sequence"/>
</dbReference>
<dbReference type="CDD" id="cd00037">
    <property type="entry name" value="CLECT"/>
    <property type="match status" value="1"/>
</dbReference>
<dbReference type="EMBL" id="BTSX01000002">
    <property type="protein sequence ID" value="GMS82504.1"/>
    <property type="molecule type" value="Genomic_DNA"/>
</dbReference>
<dbReference type="InterPro" id="IPR050976">
    <property type="entry name" value="Snaclec"/>
</dbReference>
<keyword evidence="2" id="KW-0732">Signal</keyword>
<dbReference type="PANTHER" id="PTHR22991">
    <property type="entry name" value="PROTEIN CBG13490"/>
    <property type="match status" value="1"/>
</dbReference>
<organism evidence="3 4">
    <name type="scientific">Pristionchus entomophagus</name>
    <dbReference type="NCBI Taxonomy" id="358040"/>
    <lineage>
        <taxon>Eukaryota</taxon>
        <taxon>Metazoa</taxon>
        <taxon>Ecdysozoa</taxon>
        <taxon>Nematoda</taxon>
        <taxon>Chromadorea</taxon>
        <taxon>Rhabditida</taxon>
        <taxon>Rhabditina</taxon>
        <taxon>Diplogasteromorpha</taxon>
        <taxon>Diplogasteroidea</taxon>
        <taxon>Neodiplogasteridae</taxon>
        <taxon>Pristionchus</taxon>
    </lineage>
</organism>
<evidence type="ECO:0000256" key="2">
    <source>
        <dbReference type="SAM" id="SignalP"/>
    </source>
</evidence>
<feature type="non-terminal residue" evidence="3">
    <location>
        <position position="214"/>
    </location>
</feature>
<feature type="chain" id="PRO_5043607745" description="C-type lectin domain-containing protein" evidence="2">
    <location>
        <begin position="27"/>
        <end position="214"/>
    </location>
</feature>
<proteinExistence type="predicted"/>
<feature type="signal peptide" evidence="2">
    <location>
        <begin position="1"/>
        <end position="26"/>
    </location>
</feature>
<dbReference type="InterPro" id="IPR016187">
    <property type="entry name" value="CTDL_fold"/>
</dbReference>
<evidence type="ECO:0000313" key="4">
    <source>
        <dbReference type="Proteomes" id="UP001432027"/>
    </source>
</evidence>
<name>A0AAV5SHY0_9BILA</name>
<feature type="non-terminal residue" evidence="3">
    <location>
        <position position="1"/>
    </location>
</feature>
<reference evidence="3" key="1">
    <citation type="submission" date="2023-10" db="EMBL/GenBank/DDBJ databases">
        <title>Genome assembly of Pristionchus species.</title>
        <authorList>
            <person name="Yoshida K."/>
            <person name="Sommer R.J."/>
        </authorList>
    </citation>
    <scope>NUCLEOTIDE SEQUENCE</scope>
    <source>
        <strain evidence="3">RS0144</strain>
    </source>
</reference>
<dbReference type="AlphaFoldDB" id="A0AAV5SHY0"/>
<protein>
    <recommendedName>
        <fullName evidence="5">C-type lectin domain-containing protein</fullName>
    </recommendedName>
</protein>